<dbReference type="SUPFAM" id="SSF117396">
    <property type="entry name" value="TM1631-like"/>
    <property type="match status" value="1"/>
</dbReference>
<dbReference type="PANTHER" id="PTHR30348:SF4">
    <property type="entry name" value="DUF72 DOMAIN-CONTAINING PROTEIN"/>
    <property type="match status" value="1"/>
</dbReference>
<dbReference type="Pfam" id="PF01904">
    <property type="entry name" value="DUF72"/>
    <property type="match status" value="1"/>
</dbReference>
<dbReference type="InterPro" id="IPR036520">
    <property type="entry name" value="UPF0759_sf"/>
</dbReference>
<dbReference type="InterPro" id="IPR002763">
    <property type="entry name" value="DUF72"/>
</dbReference>
<proteinExistence type="predicted"/>
<keyword evidence="3" id="KW-1185">Reference proteome</keyword>
<feature type="compositionally biased region" description="Polar residues" evidence="1">
    <location>
        <begin position="384"/>
        <end position="397"/>
    </location>
</feature>
<dbReference type="AlphaFoldDB" id="A0A9X0CER3"/>
<feature type="compositionally biased region" description="Basic and acidic residues" evidence="1">
    <location>
        <begin position="321"/>
        <end position="345"/>
    </location>
</feature>
<comment type="caution">
    <text evidence="2">The sequence shown here is derived from an EMBL/GenBank/DDBJ whole genome shotgun (WGS) entry which is preliminary data.</text>
</comment>
<evidence type="ECO:0000256" key="1">
    <source>
        <dbReference type="SAM" id="MobiDB-lite"/>
    </source>
</evidence>
<evidence type="ECO:0000313" key="3">
    <source>
        <dbReference type="Proteomes" id="UP001163046"/>
    </source>
</evidence>
<dbReference type="EMBL" id="MU827784">
    <property type="protein sequence ID" value="KAJ7334399.1"/>
    <property type="molecule type" value="Genomic_DNA"/>
</dbReference>
<dbReference type="Proteomes" id="UP001163046">
    <property type="component" value="Unassembled WGS sequence"/>
</dbReference>
<feature type="compositionally biased region" description="Polar residues" evidence="1">
    <location>
        <begin position="358"/>
        <end position="373"/>
    </location>
</feature>
<name>A0A9X0CER3_9CNID</name>
<feature type="region of interest" description="Disordered" evidence="1">
    <location>
        <begin position="312"/>
        <end position="404"/>
    </location>
</feature>
<dbReference type="OrthoDB" id="5958500at2759"/>
<gene>
    <name evidence="2" type="ORF">OS493_014710</name>
</gene>
<evidence type="ECO:0000313" key="2">
    <source>
        <dbReference type="EMBL" id="KAJ7334399.1"/>
    </source>
</evidence>
<dbReference type="PANTHER" id="PTHR30348">
    <property type="entry name" value="UNCHARACTERIZED PROTEIN YECE"/>
    <property type="match status" value="1"/>
</dbReference>
<protein>
    <submittedName>
        <fullName evidence="2">Uncharacterized protein</fullName>
    </submittedName>
</protein>
<dbReference type="Gene3D" id="3.20.20.410">
    <property type="entry name" value="Protein of unknown function UPF0759"/>
    <property type="match status" value="1"/>
</dbReference>
<reference evidence="2" key="1">
    <citation type="submission" date="2023-01" db="EMBL/GenBank/DDBJ databases">
        <title>Genome assembly of the deep-sea coral Lophelia pertusa.</title>
        <authorList>
            <person name="Herrera S."/>
            <person name="Cordes E."/>
        </authorList>
    </citation>
    <scope>NUCLEOTIDE SEQUENCE</scope>
    <source>
        <strain evidence="2">USNM1676648</strain>
        <tissue evidence="2">Polyp</tissue>
    </source>
</reference>
<organism evidence="2 3">
    <name type="scientific">Desmophyllum pertusum</name>
    <dbReference type="NCBI Taxonomy" id="174260"/>
    <lineage>
        <taxon>Eukaryota</taxon>
        <taxon>Metazoa</taxon>
        <taxon>Cnidaria</taxon>
        <taxon>Anthozoa</taxon>
        <taxon>Hexacorallia</taxon>
        <taxon>Scleractinia</taxon>
        <taxon>Caryophylliina</taxon>
        <taxon>Caryophylliidae</taxon>
        <taxon>Desmophyllum</taxon>
    </lineage>
</organism>
<sequence>MAGKTAPVVDLVGKVLQGTCGWFFPCVECDTSNYAIPSPAVVEKWLKCVPAGFKFHFKAFGLFTRKSISLSALPHVVRDELPGNITSRQTSITWEELTERQKQKLWDRYNSALLPAYQKNKLGVVVFQFHLGFHSTEENKKHVMEYWLKQHNIGLVVADELQNELYIDKNNSTDHEKNSGRGGIVPIVMALGSCDFAYIRVHRRIGKHRILAEEEIKSWGDRLRSAELQSTIRGPIYFMWGTDHEDQPIINSKNLTKEMGTLAYDWKNKISNTGLLRFCSKQVHTAQEERTEESSVSQSKGLEFEGAELLHTAASAEDDEVQRTETDLSRGTQTREPHTFPKKSESSSTLSAIEEAKLSSSGSATKRTSNSVGLTPKKKHASASLKNKFSTPKNQRMISDFFKK</sequence>
<accession>A0A9X0CER3</accession>